<accession>A9GGS3</accession>
<dbReference type="BioCyc" id="SCEL448385:SCE_RS31800-MONOMER"/>
<feature type="compositionally biased region" description="Basic and acidic residues" evidence="1">
    <location>
        <begin position="99"/>
        <end position="108"/>
    </location>
</feature>
<dbReference type="HOGENOM" id="CLU_319796_0_0_7"/>
<name>A9GGS3_SORC5</name>
<keyword evidence="3" id="KW-1185">Reference proteome</keyword>
<evidence type="ECO:0000256" key="1">
    <source>
        <dbReference type="SAM" id="MobiDB-lite"/>
    </source>
</evidence>
<organism evidence="2 3">
    <name type="scientific">Sorangium cellulosum (strain So ce56)</name>
    <name type="common">Polyangium cellulosum (strain So ce56)</name>
    <dbReference type="NCBI Taxonomy" id="448385"/>
    <lineage>
        <taxon>Bacteria</taxon>
        <taxon>Pseudomonadati</taxon>
        <taxon>Myxococcota</taxon>
        <taxon>Polyangia</taxon>
        <taxon>Polyangiales</taxon>
        <taxon>Polyangiaceae</taxon>
        <taxon>Sorangium</taxon>
    </lineage>
</organism>
<evidence type="ECO:0000313" key="2">
    <source>
        <dbReference type="EMBL" id="CAN96358.1"/>
    </source>
</evidence>
<dbReference type="KEGG" id="scl:sce6191"/>
<dbReference type="STRING" id="448385.sce6191"/>
<feature type="region of interest" description="Disordered" evidence="1">
    <location>
        <begin position="91"/>
        <end position="110"/>
    </location>
</feature>
<evidence type="ECO:0008006" key="4">
    <source>
        <dbReference type="Google" id="ProtNLM"/>
    </source>
</evidence>
<evidence type="ECO:0000313" key="3">
    <source>
        <dbReference type="Proteomes" id="UP000002139"/>
    </source>
</evidence>
<dbReference type="OrthoDB" id="5487781at2"/>
<reference evidence="2 3" key="1">
    <citation type="journal article" date="2007" name="Nat. Biotechnol.">
        <title>Complete genome sequence of the myxobacterium Sorangium cellulosum.</title>
        <authorList>
            <person name="Schneiker S."/>
            <person name="Perlova O."/>
            <person name="Kaiser O."/>
            <person name="Gerth K."/>
            <person name="Alici A."/>
            <person name="Altmeyer M.O."/>
            <person name="Bartels D."/>
            <person name="Bekel T."/>
            <person name="Beyer S."/>
            <person name="Bode E."/>
            <person name="Bode H.B."/>
            <person name="Bolten C.J."/>
            <person name="Choudhuri J.V."/>
            <person name="Doss S."/>
            <person name="Elnakady Y.A."/>
            <person name="Frank B."/>
            <person name="Gaigalat L."/>
            <person name="Goesmann A."/>
            <person name="Groeger C."/>
            <person name="Gross F."/>
            <person name="Jelsbak L."/>
            <person name="Jelsbak L."/>
            <person name="Kalinowski J."/>
            <person name="Kegler C."/>
            <person name="Knauber T."/>
            <person name="Konietzny S."/>
            <person name="Kopp M."/>
            <person name="Krause L."/>
            <person name="Krug D."/>
            <person name="Linke B."/>
            <person name="Mahmud T."/>
            <person name="Martinez-Arias R."/>
            <person name="McHardy A.C."/>
            <person name="Merai M."/>
            <person name="Meyer F."/>
            <person name="Mormann S."/>
            <person name="Munoz-Dorado J."/>
            <person name="Perez J."/>
            <person name="Pradella S."/>
            <person name="Rachid S."/>
            <person name="Raddatz G."/>
            <person name="Rosenau F."/>
            <person name="Rueckert C."/>
            <person name="Sasse F."/>
            <person name="Scharfe M."/>
            <person name="Schuster S.C."/>
            <person name="Suen G."/>
            <person name="Treuner-Lange A."/>
            <person name="Velicer G.J."/>
            <person name="Vorholter F.-J."/>
            <person name="Weissman K.J."/>
            <person name="Welch R.D."/>
            <person name="Wenzel S.C."/>
            <person name="Whitworth D.E."/>
            <person name="Wilhelm S."/>
            <person name="Wittmann C."/>
            <person name="Bloecker H."/>
            <person name="Puehler A."/>
            <person name="Mueller R."/>
        </authorList>
    </citation>
    <scope>NUCLEOTIDE SEQUENCE [LARGE SCALE GENOMIC DNA]</scope>
    <source>
        <strain evidence="3">So ce56</strain>
    </source>
</reference>
<gene>
    <name evidence="2" type="ordered locus">sce6191</name>
</gene>
<dbReference type="Proteomes" id="UP000002139">
    <property type="component" value="Chromosome"/>
</dbReference>
<proteinExistence type="predicted"/>
<dbReference type="AlphaFoldDB" id="A9GGS3"/>
<feature type="region of interest" description="Disordered" evidence="1">
    <location>
        <begin position="362"/>
        <end position="383"/>
    </location>
</feature>
<dbReference type="RefSeq" id="WP_012238812.1">
    <property type="nucleotide sequence ID" value="NC_010162.1"/>
</dbReference>
<protein>
    <recommendedName>
        <fullName evidence="4">Phosphodiester glycosidase domain-containing protein</fullName>
    </recommendedName>
</protein>
<dbReference type="EMBL" id="AM746676">
    <property type="protein sequence ID" value="CAN96358.1"/>
    <property type="molecule type" value="Genomic_DNA"/>
</dbReference>
<sequence length="908" mass="94002">MTDRPLSPWIDHLRGRLPIALGVALLGAVARLSTPPPPARTADAIAGMLGEAIDGAVNPDDFVWEERGGFFSDALLGRRVLFLGVPHVPHVPGPGAAERGPDAERAPDGRGAADLYRARVRLTRSGRPVSLDGVRNLTGTPLGDDRGLVARGSRVAVTTTAFGVVQGITQLDLGGDGRAGARPAGERLRAAIDGWLETGSVDGASRTEISFDNPPASARLDLVDEGLVMALGPEAVPAALNAGTGEVDTGGRDPFVARAHHLPRRVPSLGELAGPSAERLLGPTAAAAVERLALAAERAAAKLRAAPAAAYVTRGPASAEPAPEGWPSLWPPPPVAPAVDPPLPGEGAWVLVAPSLPRALPGVEEDPQRPSSPFAATTLRPDPRRPELRVHLLAIDTRHIRFTLQAGYEAPRPTVGPRGTGQLPHASTLRGAIGLGASTPEPGAPHAGTEALGMVVGGRALVPPRDGAATLGVDLSGRPYFGAWPSGGDVERVPWALWQRPAASHGAPRAEGSTRFPWALWQGPSLFEAGSAAAPLALLAAPPAERAPASATLSPGDGDDLVVERAALCMTDRGFVVHAWGSALDAAALRAALERAGCLAGVSLGRAPDPLGVAFLSPQQDGVLTAERLSPAMSIAPPEHAAAVSPRPFLFFESRWTDAPPAPDLSLPGESVGWAADGGAQPPPAWSPAVYAANTVHLGAQVRVHAFAPDRFLFRLRAGSREISPRSAPKLDAEVPADERRQVLAAIGVGTGRRRGPRGLAVGGTVGLRFRGEGGLLLVREGRVEIRPAGGAPLAPGADATELPLTADDGRLRPEAREIGTMRRRSAACVLDDGTLLVATTTFDSDEATTEALLDLGCARVVALDRGAHRNAFVHRASGDPALQQTYEETALFAVGVAMPGRARRLAP</sequence>